<dbReference type="AlphaFoldDB" id="A0A8J4XWC0"/>
<sequence>MLFIIAVTVTTVTITNVAITTVIIATVTITLPHTVPPLEVRILGRREGPYSEGQQYKLVCESAGSRPSATITWWKDGMLMTDTRNQVSQGEGREVKAGGESCWYEKVFQEGNVSRSTLHLTPTLADHDTYISLPRRQPPGDDGGDGGRHQTQRLL</sequence>
<evidence type="ECO:0000256" key="1">
    <source>
        <dbReference type="ARBA" id="ARBA00023157"/>
    </source>
</evidence>
<dbReference type="OrthoDB" id="6378823at2759"/>
<dbReference type="PROSITE" id="PS50835">
    <property type="entry name" value="IG_LIKE"/>
    <property type="match status" value="1"/>
</dbReference>
<evidence type="ECO:0000313" key="5">
    <source>
        <dbReference type="Proteomes" id="UP000770661"/>
    </source>
</evidence>
<dbReference type="PANTHER" id="PTHR23278:SF19">
    <property type="entry name" value="OBSCURIN"/>
    <property type="match status" value="1"/>
</dbReference>
<evidence type="ECO:0000259" key="3">
    <source>
        <dbReference type="PROSITE" id="PS50835"/>
    </source>
</evidence>
<proteinExistence type="predicted"/>
<organism evidence="4 5">
    <name type="scientific">Chionoecetes opilio</name>
    <name type="common">Atlantic snow crab</name>
    <name type="synonym">Cancer opilio</name>
    <dbReference type="NCBI Taxonomy" id="41210"/>
    <lineage>
        <taxon>Eukaryota</taxon>
        <taxon>Metazoa</taxon>
        <taxon>Ecdysozoa</taxon>
        <taxon>Arthropoda</taxon>
        <taxon>Crustacea</taxon>
        <taxon>Multicrustacea</taxon>
        <taxon>Malacostraca</taxon>
        <taxon>Eumalacostraca</taxon>
        <taxon>Eucarida</taxon>
        <taxon>Decapoda</taxon>
        <taxon>Pleocyemata</taxon>
        <taxon>Brachyura</taxon>
        <taxon>Eubrachyura</taxon>
        <taxon>Majoidea</taxon>
        <taxon>Majidae</taxon>
        <taxon>Chionoecetes</taxon>
    </lineage>
</organism>
<protein>
    <recommendedName>
        <fullName evidence="3">Ig-like domain-containing protein</fullName>
    </recommendedName>
</protein>
<reference evidence="4" key="1">
    <citation type="submission" date="2020-07" db="EMBL/GenBank/DDBJ databases">
        <title>The High-quality genome of the commercially important snow crab, Chionoecetes opilio.</title>
        <authorList>
            <person name="Jeong J.-H."/>
            <person name="Ryu S."/>
        </authorList>
    </citation>
    <scope>NUCLEOTIDE SEQUENCE</scope>
    <source>
        <strain evidence="4">MADBK_172401_WGS</strain>
        <tissue evidence="4">Digestive gland</tissue>
    </source>
</reference>
<dbReference type="InterPro" id="IPR013162">
    <property type="entry name" value="CD80_C2-set"/>
</dbReference>
<dbReference type="InterPro" id="IPR013783">
    <property type="entry name" value="Ig-like_fold"/>
</dbReference>
<feature type="region of interest" description="Disordered" evidence="2">
    <location>
        <begin position="129"/>
        <end position="155"/>
    </location>
</feature>
<dbReference type="EMBL" id="JACEEZ010020152">
    <property type="protein sequence ID" value="KAG0714913.1"/>
    <property type="molecule type" value="Genomic_DNA"/>
</dbReference>
<feature type="domain" description="Ig-like" evidence="3">
    <location>
        <begin position="36"/>
        <end position="130"/>
    </location>
</feature>
<keyword evidence="5" id="KW-1185">Reference proteome</keyword>
<dbReference type="SUPFAM" id="SSF48726">
    <property type="entry name" value="Immunoglobulin"/>
    <property type="match status" value="1"/>
</dbReference>
<dbReference type="Gene3D" id="2.60.40.10">
    <property type="entry name" value="Immunoglobulins"/>
    <property type="match status" value="1"/>
</dbReference>
<accession>A0A8J4XWC0</accession>
<dbReference type="PANTHER" id="PTHR23278">
    <property type="entry name" value="SIDESTEP PROTEIN"/>
    <property type="match status" value="1"/>
</dbReference>
<gene>
    <name evidence="4" type="ORF">GWK47_013176</name>
</gene>
<dbReference type="InterPro" id="IPR007110">
    <property type="entry name" value="Ig-like_dom"/>
</dbReference>
<comment type="caution">
    <text evidence="4">The sequence shown here is derived from an EMBL/GenBank/DDBJ whole genome shotgun (WGS) entry which is preliminary data.</text>
</comment>
<name>A0A8J4XWC0_CHIOP</name>
<evidence type="ECO:0000313" key="4">
    <source>
        <dbReference type="EMBL" id="KAG0714913.1"/>
    </source>
</evidence>
<dbReference type="InterPro" id="IPR036179">
    <property type="entry name" value="Ig-like_dom_sf"/>
</dbReference>
<keyword evidence="1" id="KW-1015">Disulfide bond</keyword>
<dbReference type="Proteomes" id="UP000770661">
    <property type="component" value="Unassembled WGS sequence"/>
</dbReference>
<dbReference type="Pfam" id="PF08205">
    <property type="entry name" value="C2-set_2"/>
    <property type="match status" value="1"/>
</dbReference>
<evidence type="ECO:0000256" key="2">
    <source>
        <dbReference type="SAM" id="MobiDB-lite"/>
    </source>
</evidence>